<gene>
    <name evidence="2" type="ORF">H4R34_001026</name>
</gene>
<feature type="compositionally biased region" description="Pro residues" evidence="1">
    <location>
        <begin position="55"/>
        <end position="65"/>
    </location>
</feature>
<comment type="caution">
    <text evidence="2">The sequence shown here is derived from an EMBL/GenBank/DDBJ whole genome shotgun (WGS) entry which is preliminary data.</text>
</comment>
<evidence type="ECO:0000256" key="1">
    <source>
        <dbReference type="SAM" id="MobiDB-lite"/>
    </source>
</evidence>
<evidence type="ECO:0000313" key="3">
    <source>
        <dbReference type="Proteomes" id="UP001151582"/>
    </source>
</evidence>
<keyword evidence="3" id="KW-1185">Reference proteome</keyword>
<feature type="region of interest" description="Disordered" evidence="1">
    <location>
        <begin position="51"/>
        <end position="92"/>
    </location>
</feature>
<feature type="compositionally biased region" description="Low complexity" evidence="1">
    <location>
        <begin position="71"/>
        <end position="82"/>
    </location>
</feature>
<accession>A0A9W8EAP9</accession>
<dbReference type="AlphaFoldDB" id="A0A9W8EAP9"/>
<feature type="compositionally biased region" description="Polar residues" evidence="1">
    <location>
        <begin position="143"/>
        <end position="154"/>
    </location>
</feature>
<dbReference type="Proteomes" id="UP001151582">
    <property type="component" value="Unassembled WGS sequence"/>
</dbReference>
<name>A0A9W8EAP9_9FUNG</name>
<feature type="region of interest" description="Disordered" evidence="1">
    <location>
        <begin position="120"/>
        <end position="179"/>
    </location>
</feature>
<reference evidence="2" key="1">
    <citation type="submission" date="2022-07" db="EMBL/GenBank/DDBJ databases">
        <title>Phylogenomic reconstructions and comparative analyses of Kickxellomycotina fungi.</title>
        <authorList>
            <person name="Reynolds N.K."/>
            <person name="Stajich J.E."/>
            <person name="Barry K."/>
            <person name="Grigoriev I.V."/>
            <person name="Crous P."/>
            <person name="Smith M.E."/>
        </authorList>
    </citation>
    <scope>NUCLEOTIDE SEQUENCE</scope>
    <source>
        <strain evidence="2">RSA 567</strain>
    </source>
</reference>
<organism evidence="2 3">
    <name type="scientific">Dimargaris verticillata</name>
    <dbReference type="NCBI Taxonomy" id="2761393"/>
    <lineage>
        <taxon>Eukaryota</taxon>
        <taxon>Fungi</taxon>
        <taxon>Fungi incertae sedis</taxon>
        <taxon>Zoopagomycota</taxon>
        <taxon>Kickxellomycotina</taxon>
        <taxon>Dimargaritomycetes</taxon>
        <taxon>Dimargaritales</taxon>
        <taxon>Dimargaritaceae</taxon>
        <taxon>Dimargaris</taxon>
    </lineage>
</organism>
<proteinExistence type="predicted"/>
<evidence type="ECO:0000313" key="2">
    <source>
        <dbReference type="EMBL" id="KAJ1983835.1"/>
    </source>
</evidence>
<dbReference type="EMBL" id="JANBQB010000039">
    <property type="protein sequence ID" value="KAJ1983835.1"/>
    <property type="molecule type" value="Genomic_DNA"/>
</dbReference>
<dbReference type="OrthoDB" id="10329570at2759"/>
<sequence>MTVTDRYLVMEALTACLADWDPTSDKANGPSRTSAAMYYQTEDVYATPPVYHTDPNPPRYTPPSPGLCFGSPPSSAASASSAQDSDIPCLSLDAPACPPQATSSHDVTATEYQFCFECPAPNSGPTTPAADSRWPRPMRPSKRQSLPRGSQPYGNQRKRWSPCALDAARPAKVSRRDSV</sequence>
<protein>
    <submittedName>
        <fullName evidence="2">Uncharacterized protein</fullName>
    </submittedName>
</protein>